<keyword evidence="4" id="KW-0833">Ubl conjugation pathway</keyword>
<evidence type="ECO:0000256" key="6">
    <source>
        <dbReference type="ARBA" id="ARBA00045800"/>
    </source>
</evidence>
<organism evidence="7 8">
    <name type="scientific">Equus caballus</name>
    <name type="common">Horse</name>
    <dbReference type="NCBI Taxonomy" id="9796"/>
    <lineage>
        <taxon>Eukaryota</taxon>
        <taxon>Metazoa</taxon>
        <taxon>Chordata</taxon>
        <taxon>Craniata</taxon>
        <taxon>Vertebrata</taxon>
        <taxon>Euteleostomi</taxon>
        <taxon>Mammalia</taxon>
        <taxon>Eutheria</taxon>
        <taxon>Laurasiatheria</taxon>
        <taxon>Perissodactyla</taxon>
        <taxon>Equidae</taxon>
        <taxon>Equus</taxon>
    </lineage>
</organism>
<accession>A0A9L0STT2</accession>
<sequence length="67" mass="7045">MVWGGSRHQGGNADPLKICPGFSVQIGSAVLNELSFPESTPFTAVLKFAAAEFEVPPATTANRIESP</sequence>
<evidence type="ECO:0000313" key="7">
    <source>
        <dbReference type="Ensembl" id="ENSECAP00000078261.1"/>
    </source>
</evidence>
<dbReference type="Pfam" id="PF03671">
    <property type="entry name" value="Ufm1"/>
    <property type="match status" value="1"/>
</dbReference>
<comment type="similarity">
    <text evidence="1">Belongs to the UFM1 family.</text>
</comment>
<evidence type="ECO:0000256" key="5">
    <source>
        <dbReference type="ARBA" id="ARBA00038545"/>
    </source>
</evidence>
<comment type="subunit">
    <text evidence="5">Interacts with UBA5. Interacts with UFC1.</text>
</comment>
<dbReference type="Gene3D" id="3.10.20.90">
    <property type="entry name" value="Phosphatidylinositol 3-kinase Catalytic Subunit, Chain A, domain 1"/>
    <property type="match status" value="1"/>
</dbReference>
<evidence type="ECO:0000256" key="3">
    <source>
        <dbReference type="ARBA" id="ARBA00022499"/>
    </source>
</evidence>
<comment type="function">
    <text evidence="6">Ubiquitin-like modifier which can be covalently attached via an isopeptide bond to lysine residues of substrate proteins as a monomer or a lysine-linked polymer. The so-called ufmylation, requires the UFM1-activating E1 enzyme UBA5, the UFM1-conjugating E2 enzyme UFC1, and the UFM1-ligase E3 enzyme UFL1. Ufmylation is involved in various processes, such as ribosome recycling, response to DNA damage, transcription or reticulophagy (also called ER-phagy) induced in response to endoplasmic reticulum stress.</text>
</comment>
<reference evidence="7 8" key="1">
    <citation type="journal article" date="2009" name="Science">
        <title>Genome sequence, comparative analysis, and population genetics of the domestic horse.</title>
        <authorList>
            <consortium name="Broad Institute Genome Sequencing Platform"/>
            <consortium name="Broad Institute Whole Genome Assembly Team"/>
            <person name="Wade C.M."/>
            <person name="Giulotto E."/>
            <person name="Sigurdsson S."/>
            <person name="Zoli M."/>
            <person name="Gnerre S."/>
            <person name="Imsland F."/>
            <person name="Lear T.L."/>
            <person name="Adelson D.L."/>
            <person name="Bailey E."/>
            <person name="Bellone R.R."/>
            <person name="Bloecker H."/>
            <person name="Distl O."/>
            <person name="Edgar R.C."/>
            <person name="Garber M."/>
            <person name="Leeb T."/>
            <person name="Mauceli E."/>
            <person name="MacLeod J.N."/>
            <person name="Penedo M.C.T."/>
            <person name="Raison J.M."/>
            <person name="Sharpe T."/>
            <person name="Vogel J."/>
            <person name="Andersson L."/>
            <person name="Antczak D.F."/>
            <person name="Biagi T."/>
            <person name="Binns M.M."/>
            <person name="Chowdhary B.P."/>
            <person name="Coleman S.J."/>
            <person name="Della Valle G."/>
            <person name="Fryc S."/>
            <person name="Guerin G."/>
            <person name="Hasegawa T."/>
            <person name="Hill E.W."/>
            <person name="Jurka J."/>
            <person name="Kiialainen A."/>
            <person name="Lindgren G."/>
            <person name="Liu J."/>
            <person name="Magnani E."/>
            <person name="Mickelson J.R."/>
            <person name="Murray J."/>
            <person name="Nergadze S.G."/>
            <person name="Onofrio R."/>
            <person name="Pedroni S."/>
            <person name="Piras M.F."/>
            <person name="Raudsepp T."/>
            <person name="Rocchi M."/>
            <person name="Roeed K.H."/>
            <person name="Ryder O.A."/>
            <person name="Searle S."/>
            <person name="Skow L."/>
            <person name="Swinburne J.E."/>
            <person name="Syvaenen A.C."/>
            <person name="Tozaki T."/>
            <person name="Valberg S.J."/>
            <person name="Vaudin M."/>
            <person name="White J.R."/>
            <person name="Zody M.C."/>
            <person name="Lander E.S."/>
            <person name="Lindblad-Toh K."/>
        </authorList>
    </citation>
    <scope>NUCLEOTIDE SEQUENCE [LARGE SCALE GENOMIC DNA]</scope>
    <source>
        <strain evidence="7 8">Thoroughbred</strain>
    </source>
</reference>
<dbReference type="GO" id="GO:0071569">
    <property type="term" value="P:protein ufmylation"/>
    <property type="evidence" value="ECO:0007669"/>
    <property type="project" value="InterPro"/>
</dbReference>
<dbReference type="SUPFAM" id="SSF54236">
    <property type="entry name" value="Ubiquitin-like"/>
    <property type="match status" value="1"/>
</dbReference>
<dbReference type="GeneTree" id="ENSGT01090000263232"/>
<proteinExistence type="inferred from homology"/>
<evidence type="ECO:0000313" key="8">
    <source>
        <dbReference type="Proteomes" id="UP000002281"/>
    </source>
</evidence>
<dbReference type="Proteomes" id="UP000002281">
    <property type="component" value="Chromosome 15"/>
</dbReference>
<reference evidence="7" key="3">
    <citation type="submission" date="2025-09" db="UniProtKB">
        <authorList>
            <consortium name="Ensembl"/>
        </authorList>
    </citation>
    <scope>IDENTIFICATION</scope>
    <source>
        <strain evidence="7">Thoroughbred</strain>
    </source>
</reference>
<reference evidence="7" key="2">
    <citation type="submission" date="2025-08" db="UniProtKB">
        <authorList>
            <consortium name="Ensembl"/>
        </authorList>
    </citation>
    <scope>IDENTIFICATION</scope>
    <source>
        <strain evidence="7">Thoroughbred</strain>
    </source>
</reference>
<evidence type="ECO:0000256" key="4">
    <source>
        <dbReference type="ARBA" id="ARBA00022786"/>
    </source>
</evidence>
<dbReference type="Ensembl" id="ENSECAT00000047351.3">
    <property type="protein sequence ID" value="ENSECAP00000078261.1"/>
    <property type="gene ID" value="ENSECAG00000038530.3"/>
</dbReference>
<evidence type="ECO:0000256" key="1">
    <source>
        <dbReference type="ARBA" id="ARBA00010230"/>
    </source>
</evidence>
<name>A0A9L0STT2_HORSE</name>
<dbReference type="AlphaFoldDB" id="A0A9L0STT2"/>
<evidence type="ECO:0000256" key="2">
    <source>
        <dbReference type="ARBA" id="ARBA00015319"/>
    </source>
</evidence>
<keyword evidence="8" id="KW-1185">Reference proteome</keyword>
<dbReference type="InterPro" id="IPR029071">
    <property type="entry name" value="Ubiquitin-like_domsf"/>
</dbReference>
<protein>
    <recommendedName>
        <fullName evidence="2">Ubiquitin-fold modifier 1</fullName>
    </recommendedName>
</protein>
<keyword evidence="3" id="KW-1017">Isopeptide bond</keyword>
<dbReference type="InterPro" id="IPR005375">
    <property type="entry name" value="UFM1"/>
</dbReference>